<organism evidence="1">
    <name type="scientific">Anguilla anguilla</name>
    <name type="common">European freshwater eel</name>
    <name type="synonym">Muraena anguilla</name>
    <dbReference type="NCBI Taxonomy" id="7936"/>
    <lineage>
        <taxon>Eukaryota</taxon>
        <taxon>Metazoa</taxon>
        <taxon>Chordata</taxon>
        <taxon>Craniata</taxon>
        <taxon>Vertebrata</taxon>
        <taxon>Euteleostomi</taxon>
        <taxon>Actinopterygii</taxon>
        <taxon>Neopterygii</taxon>
        <taxon>Teleostei</taxon>
        <taxon>Anguilliformes</taxon>
        <taxon>Anguillidae</taxon>
        <taxon>Anguilla</taxon>
    </lineage>
</organism>
<protein>
    <submittedName>
        <fullName evidence="1">Uncharacterized protein</fullName>
    </submittedName>
</protein>
<accession>A0A0E9TJ64</accession>
<reference evidence="1" key="2">
    <citation type="journal article" date="2015" name="Fish Shellfish Immunol.">
        <title>Early steps in the European eel (Anguilla anguilla)-Vibrio vulnificus interaction in the gills: Role of the RtxA13 toxin.</title>
        <authorList>
            <person name="Callol A."/>
            <person name="Pajuelo D."/>
            <person name="Ebbesson L."/>
            <person name="Teles M."/>
            <person name="MacKenzie S."/>
            <person name="Amaro C."/>
        </authorList>
    </citation>
    <scope>NUCLEOTIDE SEQUENCE</scope>
</reference>
<evidence type="ECO:0000313" key="1">
    <source>
        <dbReference type="EMBL" id="JAH52743.1"/>
    </source>
</evidence>
<proteinExistence type="predicted"/>
<sequence length="10" mass="1182">MSLFLLLVVF</sequence>
<dbReference type="EMBL" id="GBXM01055834">
    <property type="protein sequence ID" value="JAH52743.1"/>
    <property type="molecule type" value="Transcribed_RNA"/>
</dbReference>
<reference evidence="1" key="1">
    <citation type="submission" date="2014-11" db="EMBL/GenBank/DDBJ databases">
        <authorList>
            <person name="Amaro Gonzalez C."/>
        </authorList>
    </citation>
    <scope>NUCLEOTIDE SEQUENCE</scope>
</reference>
<name>A0A0E9TJ64_ANGAN</name>